<evidence type="ECO:0000313" key="1">
    <source>
        <dbReference type="EMBL" id="KAL0404524.1"/>
    </source>
</evidence>
<dbReference type="AlphaFoldDB" id="A0AAW2TJA9"/>
<reference evidence="1" key="2">
    <citation type="journal article" date="2024" name="Plant">
        <title>Genomic evolution and insights into agronomic trait innovations of Sesamum species.</title>
        <authorList>
            <person name="Miao H."/>
            <person name="Wang L."/>
            <person name="Qu L."/>
            <person name="Liu H."/>
            <person name="Sun Y."/>
            <person name="Le M."/>
            <person name="Wang Q."/>
            <person name="Wei S."/>
            <person name="Zheng Y."/>
            <person name="Lin W."/>
            <person name="Duan Y."/>
            <person name="Cao H."/>
            <person name="Xiong S."/>
            <person name="Wang X."/>
            <person name="Wei L."/>
            <person name="Li C."/>
            <person name="Ma Q."/>
            <person name="Ju M."/>
            <person name="Zhao R."/>
            <person name="Li G."/>
            <person name="Mu C."/>
            <person name="Tian Q."/>
            <person name="Mei H."/>
            <person name="Zhang T."/>
            <person name="Gao T."/>
            <person name="Zhang H."/>
        </authorList>
    </citation>
    <scope>NUCLEOTIDE SEQUENCE</scope>
    <source>
        <strain evidence="1">G02</strain>
    </source>
</reference>
<accession>A0AAW2TJA9</accession>
<proteinExistence type="predicted"/>
<dbReference type="EMBL" id="JACGWJ010000008">
    <property type="protein sequence ID" value="KAL0404524.1"/>
    <property type="molecule type" value="Genomic_DNA"/>
</dbReference>
<comment type="caution">
    <text evidence="1">The sequence shown here is derived from an EMBL/GenBank/DDBJ whole genome shotgun (WGS) entry which is preliminary data.</text>
</comment>
<evidence type="ECO:0008006" key="2">
    <source>
        <dbReference type="Google" id="ProtNLM"/>
    </source>
</evidence>
<organism evidence="1">
    <name type="scientific">Sesamum radiatum</name>
    <name type="common">Black benniseed</name>
    <dbReference type="NCBI Taxonomy" id="300843"/>
    <lineage>
        <taxon>Eukaryota</taxon>
        <taxon>Viridiplantae</taxon>
        <taxon>Streptophyta</taxon>
        <taxon>Embryophyta</taxon>
        <taxon>Tracheophyta</taxon>
        <taxon>Spermatophyta</taxon>
        <taxon>Magnoliopsida</taxon>
        <taxon>eudicotyledons</taxon>
        <taxon>Gunneridae</taxon>
        <taxon>Pentapetalae</taxon>
        <taxon>asterids</taxon>
        <taxon>lamiids</taxon>
        <taxon>Lamiales</taxon>
        <taxon>Pedaliaceae</taxon>
        <taxon>Sesamum</taxon>
    </lineage>
</organism>
<name>A0AAW2TJA9_SESRA</name>
<protein>
    <recommendedName>
        <fullName evidence="2">Reverse transcriptase domain-containing protein</fullName>
    </recommendedName>
</protein>
<sequence length="262" mass="30105">MVEQAWTTDTGTNPNIQVWKKIQQTRVHLLQWNKSKGSNPTKQIKELEDRFETLQSGRLDHKAYSEMDQIQQKIEEMRHVDMLHWQKWSRLKTDNALVAFELNHHLKSSTRIKDRCEVIKLDMSKAYDREAERRSRIRGVAVAKQAPRVSHLLFADDTLVFCKANEAQIRKVRPILNVYERASSQAINFKKSSMVVGGRMSELKKVQLAAILEVRLVLCHDRYLGLPAASGRSRGYYFKGSETSCRLGTSVRINNGGLLVAL</sequence>
<reference evidence="1" key="1">
    <citation type="submission" date="2020-06" db="EMBL/GenBank/DDBJ databases">
        <authorList>
            <person name="Li T."/>
            <person name="Hu X."/>
            <person name="Zhang T."/>
            <person name="Song X."/>
            <person name="Zhang H."/>
            <person name="Dai N."/>
            <person name="Sheng W."/>
            <person name="Hou X."/>
            <person name="Wei L."/>
        </authorList>
    </citation>
    <scope>NUCLEOTIDE SEQUENCE</scope>
    <source>
        <strain evidence="1">G02</strain>
        <tissue evidence="1">Leaf</tissue>
    </source>
</reference>
<gene>
    <name evidence="1" type="ORF">Sradi_2093200</name>
</gene>